<accession>A0ABY9C4J6</accession>
<feature type="domain" description="HAT C-terminal dimerisation" evidence="1">
    <location>
        <begin position="3"/>
        <end position="73"/>
    </location>
</feature>
<dbReference type="PANTHER" id="PTHR23272:SF179">
    <property type="entry name" value="ZINC FINGER BED DOMAIN-CONTAINING PROTEIN RICESLEEPER 2-LIKE ISOFORM X1"/>
    <property type="match status" value="1"/>
</dbReference>
<dbReference type="Pfam" id="PF05699">
    <property type="entry name" value="Dimer_Tnp_hAT"/>
    <property type="match status" value="1"/>
</dbReference>
<dbReference type="InterPro" id="IPR008906">
    <property type="entry name" value="HATC_C_dom"/>
</dbReference>
<organism evidence="2 3">
    <name type="scientific">Vitis vinifera</name>
    <name type="common">Grape</name>
    <dbReference type="NCBI Taxonomy" id="29760"/>
    <lineage>
        <taxon>Eukaryota</taxon>
        <taxon>Viridiplantae</taxon>
        <taxon>Streptophyta</taxon>
        <taxon>Embryophyta</taxon>
        <taxon>Tracheophyta</taxon>
        <taxon>Spermatophyta</taxon>
        <taxon>Magnoliopsida</taxon>
        <taxon>eudicotyledons</taxon>
        <taxon>Gunneridae</taxon>
        <taxon>Pentapetalae</taxon>
        <taxon>rosids</taxon>
        <taxon>Vitales</taxon>
        <taxon>Vitaceae</taxon>
        <taxon>Viteae</taxon>
        <taxon>Vitis</taxon>
    </lineage>
</organism>
<name>A0ABY9C4J6_VITVI</name>
<evidence type="ECO:0000313" key="3">
    <source>
        <dbReference type="Proteomes" id="UP001227230"/>
    </source>
</evidence>
<dbReference type="Proteomes" id="UP001227230">
    <property type="component" value="Chromosome 6"/>
</dbReference>
<evidence type="ECO:0000259" key="1">
    <source>
        <dbReference type="Pfam" id="PF05699"/>
    </source>
</evidence>
<dbReference type="SUPFAM" id="SSF53098">
    <property type="entry name" value="Ribonuclease H-like"/>
    <property type="match status" value="1"/>
</dbReference>
<proteinExistence type="predicted"/>
<keyword evidence="3" id="KW-1185">Reference proteome</keyword>
<protein>
    <recommendedName>
        <fullName evidence="1">HAT C-terminal dimerisation domain-containing protein</fullName>
    </recommendedName>
</protein>
<evidence type="ECO:0000313" key="2">
    <source>
        <dbReference type="EMBL" id="WJZ89927.1"/>
    </source>
</evidence>
<dbReference type="PANTHER" id="PTHR23272">
    <property type="entry name" value="BED FINGER-RELATED"/>
    <property type="match status" value="1"/>
</dbReference>
<gene>
    <name evidence="2" type="ORF">VitviT2T_009110</name>
</gene>
<reference evidence="2 3" key="1">
    <citation type="journal article" date="2023" name="Hortic Res">
        <title>The complete reference genome for grapevine (Vitis vinifera L.) genetics and breeding.</title>
        <authorList>
            <person name="Shi X."/>
            <person name="Cao S."/>
            <person name="Wang X."/>
            <person name="Huang S."/>
            <person name="Wang Y."/>
            <person name="Liu Z."/>
            <person name="Liu W."/>
            <person name="Leng X."/>
            <person name="Peng Y."/>
            <person name="Wang N."/>
            <person name="Wang Y."/>
            <person name="Ma Z."/>
            <person name="Xu X."/>
            <person name="Zhang F."/>
            <person name="Xue H."/>
            <person name="Zhong H."/>
            <person name="Wang Y."/>
            <person name="Zhang K."/>
            <person name="Velt A."/>
            <person name="Avia K."/>
            <person name="Holtgrawe D."/>
            <person name="Grimplet J."/>
            <person name="Matus J.T."/>
            <person name="Ware D."/>
            <person name="Wu X."/>
            <person name="Wang H."/>
            <person name="Liu C."/>
            <person name="Fang Y."/>
            <person name="Rustenholz C."/>
            <person name="Cheng Z."/>
            <person name="Xiao H."/>
            <person name="Zhou Y."/>
        </authorList>
    </citation>
    <scope>NUCLEOTIDE SEQUENCE [LARGE SCALE GENOMIC DNA]</scope>
    <source>
        <strain evidence="3">cv. Pinot noir / PN40024</strain>
        <tissue evidence="2">Leaf</tissue>
    </source>
</reference>
<dbReference type="EMBL" id="CP126653">
    <property type="protein sequence ID" value="WJZ89927.1"/>
    <property type="molecule type" value="Genomic_DNA"/>
</dbReference>
<dbReference type="InterPro" id="IPR012337">
    <property type="entry name" value="RNaseH-like_sf"/>
</dbReference>
<sequence length="106" mass="12415">MPRTLDFDVLSWWKTNGIKYPTLQMIVRDIYAIPVSTVASKSAFSTSGKVVSKHRNRLHPNTLDTLMCAQSWLWKEKEGDYSIHDSQLQLTMMDEMMIYLCFKFFT</sequence>